<feature type="domain" description="Ubiquitin-like" evidence="2">
    <location>
        <begin position="469"/>
        <end position="541"/>
    </location>
</feature>
<dbReference type="SMART" id="SM00213">
    <property type="entry name" value="UBQ"/>
    <property type="match status" value="7"/>
</dbReference>
<dbReference type="SUPFAM" id="SSF54236">
    <property type="entry name" value="Ubiquitin-like"/>
    <property type="match status" value="7"/>
</dbReference>
<dbReference type="InterPro" id="IPR019956">
    <property type="entry name" value="Ubiquitin_dom"/>
</dbReference>
<sequence>MRVGFWDDTNDLFVNDLKLTENYIEKGCMESSSAMKIYVKAASIAKMLLLESSSSHPILSVKKMIYSKEGILPSHQFLFYKGILLDEDNKTLAKYQVENKSLIHAVFCPAGFDPVVDDWIKMTIKRLCWEDIEIEVKPWYTAREIKAVLESLTFPGLEKLQLIHDGEILEDSVTMMDRNINKECAVYASWLPWLVEEYSPTYFFRNINKECFVYVSWLPWLVEEFSPTYPKNLSPEVEKFQILVHDCFWEAGFLVSESTTVFEIKKMIENFSALPPARQILFHGKKMAKLEDGKTLEFYKIKENPSLWLFSPSLKLSIKMPQVGTANPLQAYSFDSISDIKQTISEKMGIPCSGQTLIYAGKLLTDAETVEAYNIKKNSEVYAIFGLDDDSEELALTIVMHKKDIVDVKVKQWFTISDVKALVESKIEIPICVQDLYYNHGKLKDWKTVSDYGMKNSSNITLEICSSNVKLFIYPQNGREDNGIVIEAKNSDTVEAVLGMIPQEEIDIIGGRPSLFLDDTWLMEDKILARYGIKSGCILHLDRLVQINVTLPDGETMKADLKASYKIGTVKEKIEEICAIPYEVQSLTYLDDELDDCLTLRQYDALLGSLWALRWKCGGRSWSFFWPSYKGGVDDSEDKKGQEKAKVVE</sequence>
<dbReference type="PROSITE" id="PS50053">
    <property type="entry name" value="UBIQUITIN_2"/>
    <property type="match status" value="7"/>
</dbReference>
<comment type="caution">
    <text evidence="3">The sequence shown here is derived from an EMBL/GenBank/DDBJ whole genome shotgun (WGS) entry which is preliminary data.</text>
</comment>
<feature type="domain" description="Ubiquitin-like" evidence="2">
    <location>
        <begin position="394"/>
        <end position="462"/>
    </location>
</feature>
<dbReference type="Pfam" id="PF00240">
    <property type="entry name" value="ubiquitin"/>
    <property type="match status" value="5"/>
</dbReference>
<name>A0AAP0RT50_LIQFO</name>
<organism evidence="3 4">
    <name type="scientific">Liquidambar formosana</name>
    <name type="common">Formosan gum</name>
    <dbReference type="NCBI Taxonomy" id="63359"/>
    <lineage>
        <taxon>Eukaryota</taxon>
        <taxon>Viridiplantae</taxon>
        <taxon>Streptophyta</taxon>
        <taxon>Embryophyta</taxon>
        <taxon>Tracheophyta</taxon>
        <taxon>Spermatophyta</taxon>
        <taxon>Magnoliopsida</taxon>
        <taxon>eudicotyledons</taxon>
        <taxon>Gunneridae</taxon>
        <taxon>Pentapetalae</taxon>
        <taxon>Saxifragales</taxon>
        <taxon>Altingiaceae</taxon>
        <taxon>Liquidambar</taxon>
    </lineage>
</organism>
<evidence type="ECO:0000256" key="1">
    <source>
        <dbReference type="ARBA" id="ARBA00022499"/>
    </source>
</evidence>
<evidence type="ECO:0000313" key="4">
    <source>
        <dbReference type="Proteomes" id="UP001415857"/>
    </source>
</evidence>
<dbReference type="PROSITE" id="PS00299">
    <property type="entry name" value="UBIQUITIN_1"/>
    <property type="match status" value="1"/>
</dbReference>
<keyword evidence="1" id="KW-1017">Isopeptide bond</keyword>
<reference evidence="3 4" key="1">
    <citation type="journal article" date="2024" name="Plant J.">
        <title>Genome sequences and population genomics reveal climatic adaptation and genomic divergence between two closely related sweetgum species.</title>
        <authorList>
            <person name="Xu W.Q."/>
            <person name="Ren C.Q."/>
            <person name="Zhang X.Y."/>
            <person name="Comes H.P."/>
            <person name="Liu X.H."/>
            <person name="Li Y.G."/>
            <person name="Kettle C.J."/>
            <person name="Jalonen R."/>
            <person name="Gaisberger H."/>
            <person name="Ma Y.Z."/>
            <person name="Qiu Y.X."/>
        </authorList>
    </citation>
    <scope>NUCLEOTIDE SEQUENCE [LARGE SCALE GENOMIC DNA]</scope>
    <source>
        <strain evidence="3">Hangzhou</strain>
    </source>
</reference>
<gene>
    <name evidence="3" type="ORF">L1049_004009</name>
</gene>
<dbReference type="Proteomes" id="UP001415857">
    <property type="component" value="Unassembled WGS sequence"/>
</dbReference>
<dbReference type="AlphaFoldDB" id="A0AAP0RT50"/>
<feature type="domain" description="Ubiquitin-like" evidence="2">
    <location>
        <begin position="120"/>
        <end position="187"/>
    </location>
</feature>
<dbReference type="CDD" id="cd17039">
    <property type="entry name" value="Ubl_ubiquitin_like"/>
    <property type="match status" value="4"/>
</dbReference>
<feature type="domain" description="Ubiquitin-like" evidence="2">
    <location>
        <begin position="314"/>
        <end position="384"/>
    </location>
</feature>
<feature type="domain" description="Ubiquitin-like" evidence="2">
    <location>
        <begin position="545"/>
        <end position="604"/>
    </location>
</feature>
<protein>
    <recommendedName>
        <fullName evidence="2">Ubiquitin-like domain-containing protein</fullName>
    </recommendedName>
</protein>
<dbReference type="Gene3D" id="3.10.20.90">
    <property type="entry name" value="Phosphatidylinositol 3-kinase Catalytic Subunit, Chain A, domain 1"/>
    <property type="match status" value="7"/>
</dbReference>
<dbReference type="InterPro" id="IPR029071">
    <property type="entry name" value="Ubiquitin-like_domsf"/>
</dbReference>
<dbReference type="InterPro" id="IPR050158">
    <property type="entry name" value="Ubiquitin_ubiquitin-like"/>
</dbReference>
<evidence type="ECO:0000259" key="2">
    <source>
        <dbReference type="PROSITE" id="PS50053"/>
    </source>
</evidence>
<accession>A0AAP0RT50</accession>
<feature type="domain" description="Ubiquitin-like" evidence="2">
    <location>
        <begin position="35"/>
        <end position="106"/>
    </location>
</feature>
<dbReference type="InterPro" id="IPR000626">
    <property type="entry name" value="Ubiquitin-like_dom"/>
</dbReference>
<dbReference type="PANTHER" id="PTHR10666">
    <property type="entry name" value="UBIQUITIN"/>
    <property type="match status" value="1"/>
</dbReference>
<dbReference type="InterPro" id="IPR019954">
    <property type="entry name" value="Ubiquitin_CS"/>
</dbReference>
<dbReference type="PRINTS" id="PR00348">
    <property type="entry name" value="UBIQUITIN"/>
</dbReference>
<feature type="domain" description="Ubiquitin-like" evidence="2">
    <location>
        <begin position="255"/>
        <end position="309"/>
    </location>
</feature>
<dbReference type="GO" id="GO:0003729">
    <property type="term" value="F:mRNA binding"/>
    <property type="evidence" value="ECO:0007669"/>
    <property type="project" value="UniProtKB-ARBA"/>
</dbReference>
<proteinExistence type="predicted"/>
<dbReference type="EMBL" id="JBBPBK010000007">
    <property type="protein sequence ID" value="KAK9281116.1"/>
    <property type="molecule type" value="Genomic_DNA"/>
</dbReference>
<keyword evidence="4" id="KW-1185">Reference proteome</keyword>
<evidence type="ECO:0000313" key="3">
    <source>
        <dbReference type="EMBL" id="KAK9281116.1"/>
    </source>
</evidence>